<evidence type="ECO:0000256" key="3">
    <source>
        <dbReference type="ARBA" id="ARBA00022566"/>
    </source>
</evidence>
<dbReference type="PROSITE" id="PS00889">
    <property type="entry name" value="CNMP_BINDING_2"/>
    <property type="match status" value="1"/>
</dbReference>
<dbReference type="InterPro" id="IPR018488">
    <property type="entry name" value="cNMP-bd_CS"/>
</dbReference>
<dbReference type="PROSITE" id="PS50042">
    <property type="entry name" value="CNMP_BINDING_3"/>
    <property type="match status" value="2"/>
</dbReference>
<evidence type="ECO:0000256" key="2">
    <source>
        <dbReference type="ARBA" id="ARBA00022553"/>
    </source>
</evidence>
<comment type="similarity">
    <text evidence="1">Belongs to the cAMP-dependent kinase regulatory chain family.</text>
</comment>
<dbReference type="GO" id="GO:0030552">
    <property type="term" value="F:cAMP binding"/>
    <property type="evidence" value="ECO:0007669"/>
    <property type="project" value="UniProtKB-KW"/>
</dbReference>
<keyword evidence="6 7" id="KW-0114">cAMP</keyword>
<dbReference type="PANTHER" id="PTHR11635:SF152">
    <property type="entry name" value="CAMP-DEPENDENT PROTEIN KINASE TYPE I REGULATORY SUBUNIT-RELATED"/>
    <property type="match status" value="1"/>
</dbReference>
<dbReference type="Proteomes" id="UP000827092">
    <property type="component" value="Unassembled WGS sequence"/>
</dbReference>
<dbReference type="PRINTS" id="PR00103">
    <property type="entry name" value="CAMPKINASE"/>
</dbReference>
<evidence type="ECO:0000256" key="1">
    <source>
        <dbReference type="ARBA" id="ARBA00005753"/>
    </source>
</evidence>
<sequence>MSEQQKKSEQKVKVPKELENILLEYTIKVIVDEPDDVVSHAADYFAALKDGKNEKDAESELKDINENLGARCNRREAIVGESYNPEEEEDGEDEIEMFPKKDEDRKKILETVQDIFFFGNLDSESLNQVIDAMIPRKVDKAMVITRQGDDGDFFYVLGKGTFKAYSKDGDVDKVVKTYKDSGCFGELALLHNLPRDVTVKAVTDGQIWAVSRKTFKTLMVKIALEKSRKYMKLLDRVPELKSFNECEKLELCDALVPVSLKKDEILFNEGDEGNGMYFVVQGKVKVQSSTKKKGEETQEVGKGLYFGEMALQKKEPRAAGIVAAEDTKLAFLETDAFERLLGPVPTS</sequence>
<evidence type="ECO:0000313" key="9">
    <source>
        <dbReference type="EMBL" id="KAG8186190.1"/>
    </source>
</evidence>
<dbReference type="Gene3D" id="2.60.120.10">
    <property type="entry name" value="Jelly Rolls"/>
    <property type="match status" value="2"/>
</dbReference>
<dbReference type="InterPro" id="IPR050503">
    <property type="entry name" value="cAMP-dep_PK_reg_su-like"/>
</dbReference>
<dbReference type="InterPro" id="IPR014710">
    <property type="entry name" value="RmlC-like_jellyroll"/>
</dbReference>
<dbReference type="SUPFAM" id="SSF47391">
    <property type="entry name" value="Dimerization-anchoring domain of cAMP-dependent PK regulatory subunit"/>
    <property type="match status" value="1"/>
</dbReference>
<dbReference type="SUPFAM" id="SSF51206">
    <property type="entry name" value="cAMP-binding domain-like"/>
    <property type="match status" value="2"/>
</dbReference>
<accession>A0AAV6UPR6</accession>
<dbReference type="Gene3D" id="1.20.890.10">
    <property type="entry name" value="cAMP-dependent protein kinase regulatory subunit, dimerization-anchoring domain"/>
    <property type="match status" value="1"/>
</dbReference>
<dbReference type="GO" id="GO:0005952">
    <property type="term" value="C:cAMP-dependent protein kinase complex"/>
    <property type="evidence" value="ECO:0007669"/>
    <property type="project" value="InterPro"/>
</dbReference>
<evidence type="ECO:0000256" key="6">
    <source>
        <dbReference type="ARBA" id="ARBA00023149"/>
    </source>
</evidence>
<dbReference type="Pfam" id="PF00027">
    <property type="entry name" value="cNMP_binding"/>
    <property type="match status" value="2"/>
</dbReference>
<feature type="binding site" evidence="7">
    <location>
        <position position="195"/>
    </location>
    <ligand>
        <name>3',5'-cyclic AMP</name>
        <dbReference type="ChEBI" id="CHEBI:58165"/>
        <label>1</label>
    </ligand>
</feature>
<feature type="domain" description="Cyclic nucleotide-binding" evidence="8">
    <location>
        <begin position="117"/>
        <end position="236"/>
    </location>
</feature>
<dbReference type="AlphaFoldDB" id="A0AAV6UPR6"/>
<evidence type="ECO:0000256" key="4">
    <source>
        <dbReference type="ARBA" id="ARBA00022737"/>
    </source>
</evidence>
<name>A0AAV6UPR6_9ARAC</name>
<keyword evidence="4" id="KW-0677">Repeat</keyword>
<dbReference type="PANTHER" id="PTHR11635">
    <property type="entry name" value="CAMP-DEPENDENT PROTEIN KINASE REGULATORY CHAIN"/>
    <property type="match status" value="1"/>
</dbReference>
<evidence type="ECO:0000256" key="7">
    <source>
        <dbReference type="PIRSR" id="PIRSR000548-1"/>
    </source>
</evidence>
<protein>
    <recommendedName>
        <fullName evidence="8">Cyclic nucleotide-binding domain-containing protein</fullName>
    </recommendedName>
</protein>
<feature type="binding site" evidence="7">
    <location>
        <position position="308"/>
    </location>
    <ligand>
        <name>3',5'-cyclic AMP</name>
        <dbReference type="ChEBI" id="CHEBI:58165"/>
        <label>2</label>
    </ligand>
</feature>
<evidence type="ECO:0000313" key="10">
    <source>
        <dbReference type="Proteomes" id="UP000827092"/>
    </source>
</evidence>
<organism evidence="9 10">
    <name type="scientific">Oedothorax gibbosus</name>
    <dbReference type="NCBI Taxonomy" id="931172"/>
    <lineage>
        <taxon>Eukaryota</taxon>
        <taxon>Metazoa</taxon>
        <taxon>Ecdysozoa</taxon>
        <taxon>Arthropoda</taxon>
        <taxon>Chelicerata</taxon>
        <taxon>Arachnida</taxon>
        <taxon>Araneae</taxon>
        <taxon>Araneomorphae</taxon>
        <taxon>Entelegynae</taxon>
        <taxon>Araneoidea</taxon>
        <taxon>Linyphiidae</taxon>
        <taxon>Erigoninae</taxon>
        <taxon>Oedothorax</taxon>
    </lineage>
</organism>
<feature type="domain" description="Cyclic nucleotide-binding" evidence="8">
    <location>
        <begin position="239"/>
        <end position="347"/>
    </location>
</feature>
<dbReference type="PIRSF" id="PIRSF000548">
    <property type="entry name" value="PK_regulatory"/>
    <property type="match status" value="1"/>
</dbReference>
<dbReference type="InterPro" id="IPR000595">
    <property type="entry name" value="cNMP-bd_dom"/>
</dbReference>
<reference evidence="9 10" key="1">
    <citation type="journal article" date="2022" name="Nat. Ecol. Evol.">
        <title>A masculinizing supergene underlies an exaggerated male reproductive morph in a spider.</title>
        <authorList>
            <person name="Hendrickx F."/>
            <person name="De Corte Z."/>
            <person name="Sonet G."/>
            <person name="Van Belleghem S.M."/>
            <person name="Kostlbacher S."/>
            <person name="Vangestel C."/>
        </authorList>
    </citation>
    <scope>NUCLEOTIDE SEQUENCE [LARGE SCALE GENOMIC DNA]</scope>
    <source>
        <strain evidence="9">W744_W776</strain>
    </source>
</reference>
<dbReference type="InterPro" id="IPR012198">
    <property type="entry name" value="cAMP_dep_PK_reg_su"/>
</dbReference>
<dbReference type="GO" id="GO:0005829">
    <property type="term" value="C:cytosol"/>
    <property type="evidence" value="ECO:0007669"/>
    <property type="project" value="TreeGrafter"/>
</dbReference>
<dbReference type="GO" id="GO:0034236">
    <property type="term" value="F:protein kinase A catalytic subunit binding"/>
    <property type="evidence" value="ECO:0007669"/>
    <property type="project" value="TreeGrafter"/>
</dbReference>
<evidence type="ECO:0000259" key="8">
    <source>
        <dbReference type="PROSITE" id="PS50042"/>
    </source>
</evidence>
<dbReference type="GO" id="GO:0004862">
    <property type="term" value="F:cAMP-dependent protein kinase inhibitor activity"/>
    <property type="evidence" value="ECO:0007669"/>
    <property type="project" value="TreeGrafter"/>
</dbReference>
<keyword evidence="10" id="KW-1185">Reference proteome</keyword>
<keyword evidence="3 7" id="KW-0116">cAMP-binding</keyword>
<feature type="binding site" evidence="7">
    <location>
        <position position="186"/>
    </location>
    <ligand>
        <name>3',5'-cyclic AMP</name>
        <dbReference type="ChEBI" id="CHEBI:58165"/>
        <label>1</label>
    </ligand>
</feature>
<keyword evidence="2" id="KW-0597">Phosphoprotein</keyword>
<dbReference type="EMBL" id="JAFNEN010000309">
    <property type="protein sequence ID" value="KAG8186190.1"/>
    <property type="molecule type" value="Genomic_DNA"/>
</dbReference>
<dbReference type="InterPro" id="IPR018490">
    <property type="entry name" value="cNMP-bd_dom_sf"/>
</dbReference>
<dbReference type="SMART" id="SM00100">
    <property type="entry name" value="cNMP"/>
    <property type="match status" value="2"/>
</dbReference>
<keyword evidence="5 7" id="KW-0547">Nucleotide-binding</keyword>
<dbReference type="CDD" id="cd00038">
    <property type="entry name" value="CAP_ED"/>
    <property type="match status" value="2"/>
</dbReference>
<proteinExistence type="inferred from homology"/>
<evidence type="ECO:0000256" key="5">
    <source>
        <dbReference type="ARBA" id="ARBA00022741"/>
    </source>
</evidence>
<gene>
    <name evidence="9" type="ORF">JTE90_008720</name>
</gene>
<feature type="binding site" evidence="7">
    <location>
        <position position="317"/>
    </location>
    <ligand>
        <name>3',5'-cyclic AMP</name>
        <dbReference type="ChEBI" id="CHEBI:58165"/>
        <label>2</label>
    </ligand>
</feature>
<comment type="caution">
    <text evidence="9">The sequence shown here is derived from an EMBL/GenBank/DDBJ whole genome shotgun (WGS) entry which is preliminary data.</text>
</comment>